<dbReference type="EMBL" id="CM056744">
    <property type="protein sequence ID" value="KAJ8668302.1"/>
    <property type="molecule type" value="Genomic_DNA"/>
</dbReference>
<name>A0ACC2NB50_9HYME</name>
<accession>A0ACC2NB50</accession>
<protein>
    <submittedName>
        <fullName evidence="1">Uncharacterized protein</fullName>
    </submittedName>
</protein>
<dbReference type="Proteomes" id="UP001239111">
    <property type="component" value="Chromosome 4"/>
</dbReference>
<reference evidence="1" key="1">
    <citation type="submission" date="2023-04" db="EMBL/GenBank/DDBJ databases">
        <title>A chromosome-level genome assembly of the parasitoid wasp Eretmocerus hayati.</title>
        <authorList>
            <person name="Zhong Y."/>
            <person name="Liu S."/>
            <person name="Liu Y."/>
        </authorList>
    </citation>
    <scope>NUCLEOTIDE SEQUENCE</scope>
    <source>
        <strain evidence="1">ZJU_SS_LIU_2023</strain>
    </source>
</reference>
<sequence>MENDDAININQLNDDCLVYILEFLPLEDRLCAELVCKRWYCICNLLWQKFQKFDITDDCYATGENNEDYNMKLLKQVFSRCAQYITVLNISNVLKVDQIILLDFDPHLRNSKKKNKEDEKDWQEVKEISLRCENLESLTLGSMFKIDDTYLSTLLNRNNGIRSFYLVTNNELKIQNKFRIPSKNLETLIIDCYSFHIDSLDFQALNESNKLKNLMLTVAFDDKDDLVLHNFKPKNLEQLHLNSSIRCVPRIISELADPSRLKVVSVISCDGSQIENLVNALIHYCKNLEGLRIEGDFSDFQLRIISNSLPKLVCLDIGFTSAGTDEEMKHVNKNLKCLSAPSNFLTDQGISNLLKRAEILEKLDLCDSQYLSNNAVNILIDAMEVRIKQNNLTPLEVGVEYAIDIGNTPNPCPLLKFTIGPMNMMYNNYINL</sequence>
<evidence type="ECO:0000313" key="2">
    <source>
        <dbReference type="Proteomes" id="UP001239111"/>
    </source>
</evidence>
<keyword evidence="2" id="KW-1185">Reference proteome</keyword>
<proteinExistence type="predicted"/>
<comment type="caution">
    <text evidence="1">The sequence shown here is derived from an EMBL/GenBank/DDBJ whole genome shotgun (WGS) entry which is preliminary data.</text>
</comment>
<organism evidence="1 2">
    <name type="scientific">Eretmocerus hayati</name>
    <dbReference type="NCBI Taxonomy" id="131215"/>
    <lineage>
        <taxon>Eukaryota</taxon>
        <taxon>Metazoa</taxon>
        <taxon>Ecdysozoa</taxon>
        <taxon>Arthropoda</taxon>
        <taxon>Hexapoda</taxon>
        <taxon>Insecta</taxon>
        <taxon>Pterygota</taxon>
        <taxon>Neoptera</taxon>
        <taxon>Endopterygota</taxon>
        <taxon>Hymenoptera</taxon>
        <taxon>Apocrita</taxon>
        <taxon>Proctotrupomorpha</taxon>
        <taxon>Chalcidoidea</taxon>
        <taxon>Aphelinidae</taxon>
        <taxon>Aphelininae</taxon>
        <taxon>Eretmocerus</taxon>
    </lineage>
</organism>
<gene>
    <name evidence="1" type="ORF">QAD02_009965</name>
</gene>
<evidence type="ECO:0000313" key="1">
    <source>
        <dbReference type="EMBL" id="KAJ8668302.1"/>
    </source>
</evidence>